<protein>
    <submittedName>
        <fullName evidence="1">Uncharacterized protein</fullName>
    </submittedName>
</protein>
<accession>A0A2A2LHI7</accession>
<gene>
    <name evidence="1" type="ORF">WR25_08248</name>
</gene>
<comment type="caution">
    <text evidence="1">The sequence shown here is derived from an EMBL/GenBank/DDBJ whole genome shotgun (WGS) entry which is preliminary data.</text>
</comment>
<proteinExistence type="predicted"/>
<dbReference type="Proteomes" id="UP000218231">
    <property type="component" value="Unassembled WGS sequence"/>
</dbReference>
<name>A0A2A2LHI7_9BILA</name>
<organism evidence="1 2">
    <name type="scientific">Diploscapter pachys</name>
    <dbReference type="NCBI Taxonomy" id="2018661"/>
    <lineage>
        <taxon>Eukaryota</taxon>
        <taxon>Metazoa</taxon>
        <taxon>Ecdysozoa</taxon>
        <taxon>Nematoda</taxon>
        <taxon>Chromadorea</taxon>
        <taxon>Rhabditida</taxon>
        <taxon>Rhabditina</taxon>
        <taxon>Rhabditomorpha</taxon>
        <taxon>Rhabditoidea</taxon>
        <taxon>Rhabditidae</taxon>
        <taxon>Diploscapter</taxon>
    </lineage>
</organism>
<dbReference type="AlphaFoldDB" id="A0A2A2LHI7"/>
<keyword evidence="2" id="KW-1185">Reference proteome</keyword>
<dbReference type="EMBL" id="LIAE01006751">
    <property type="protein sequence ID" value="PAV85634.1"/>
    <property type="molecule type" value="Genomic_DNA"/>
</dbReference>
<evidence type="ECO:0000313" key="2">
    <source>
        <dbReference type="Proteomes" id="UP000218231"/>
    </source>
</evidence>
<evidence type="ECO:0000313" key="1">
    <source>
        <dbReference type="EMBL" id="PAV85634.1"/>
    </source>
</evidence>
<reference evidence="1 2" key="1">
    <citation type="journal article" date="2017" name="Curr. Biol.">
        <title>Genome architecture and evolution of a unichromosomal asexual nematode.</title>
        <authorList>
            <person name="Fradin H."/>
            <person name="Zegar C."/>
            <person name="Gutwein M."/>
            <person name="Lucas J."/>
            <person name="Kovtun M."/>
            <person name="Corcoran D."/>
            <person name="Baugh L.R."/>
            <person name="Kiontke K."/>
            <person name="Gunsalus K."/>
            <person name="Fitch D.H."/>
            <person name="Piano F."/>
        </authorList>
    </citation>
    <scope>NUCLEOTIDE SEQUENCE [LARGE SCALE GENOMIC DNA]</scope>
    <source>
        <strain evidence="1">PF1309</strain>
    </source>
</reference>
<sequence length="247" mass="26776">MMGRGDLAIDIGHLVAGVFDSEASAIGGRVELDSLKGEHRLRRLSQVAIFDKSDAGRELVGSGKLGQGEGEKLVLVLEQEGLLLMVVEKAEVGLQRCMSGWSGLLLTGHFGVRFGKLESENLKLVSDRWNVVAKRKRLSGFVGVLSADESDEPNRRGGLAVLRGHLEQRRLVTAIGSEQQVEFARLSVHGQSGDEESADLRRASRVGGADAGERLHRNGRRHFDCTVSAAGVHLGRRGVLRVNDQWG</sequence>